<evidence type="ECO:0000313" key="3">
    <source>
        <dbReference type="EMBL" id="MCA9754944.1"/>
    </source>
</evidence>
<gene>
    <name evidence="3" type="ORF">KDA27_04010</name>
</gene>
<dbReference type="SUPFAM" id="SSF52540">
    <property type="entry name" value="P-loop containing nucleoside triphosphate hydrolases"/>
    <property type="match status" value="1"/>
</dbReference>
<evidence type="ECO:0000259" key="2">
    <source>
        <dbReference type="Pfam" id="PF00437"/>
    </source>
</evidence>
<evidence type="ECO:0000256" key="1">
    <source>
        <dbReference type="ARBA" id="ARBA00006611"/>
    </source>
</evidence>
<comment type="caution">
    <text evidence="3">The sequence shown here is derived from an EMBL/GenBank/DDBJ whole genome shotgun (WGS) entry which is preliminary data.</text>
</comment>
<dbReference type="InterPro" id="IPR001482">
    <property type="entry name" value="T2SS/T4SS_dom"/>
</dbReference>
<dbReference type="Pfam" id="PF00437">
    <property type="entry name" value="T2SSE"/>
    <property type="match status" value="1"/>
</dbReference>
<dbReference type="NCBIfam" id="TIGR01420">
    <property type="entry name" value="pilT_fam"/>
    <property type="match status" value="1"/>
</dbReference>
<dbReference type="CDD" id="cd01131">
    <property type="entry name" value="PilT"/>
    <property type="match status" value="1"/>
</dbReference>
<dbReference type="Gene3D" id="3.30.450.90">
    <property type="match status" value="1"/>
</dbReference>
<protein>
    <submittedName>
        <fullName evidence="3">PilT/PilU family type 4a pilus ATPase</fullName>
    </submittedName>
</protein>
<dbReference type="GO" id="GO:0005524">
    <property type="term" value="F:ATP binding"/>
    <property type="evidence" value="ECO:0007669"/>
    <property type="project" value="InterPro"/>
</dbReference>
<dbReference type="PANTHER" id="PTHR30486">
    <property type="entry name" value="TWITCHING MOTILITY PROTEIN PILT"/>
    <property type="match status" value="1"/>
</dbReference>
<dbReference type="EMBL" id="JAGQHS010000013">
    <property type="protein sequence ID" value="MCA9754944.1"/>
    <property type="molecule type" value="Genomic_DNA"/>
</dbReference>
<comment type="similarity">
    <text evidence="1">Belongs to the GSP E family.</text>
</comment>
<accession>A0A956N989</accession>
<dbReference type="PANTHER" id="PTHR30486:SF6">
    <property type="entry name" value="TYPE IV PILUS RETRACTATION ATPASE PILT"/>
    <property type="match status" value="1"/>
</dbReference>
<dbReference type="GO" id="GO:0016887">
    <property type="term" value="F:ATP hydrolysis activity"/>
    <property type="evidence" value="ECO:0007669"/>
    <property type="project" value="InterPro"/>
</dbReference>
<sequence>MARIDAFLELGRQQGCSDIHFTVGLPPLVRIDGELSPVQFRALEQEEMKSMLAEVMDDPHKKEFKQKGSVDISYSVEGLGRFRINVLSQQTGPGAVCRVIPDDVIPLPKLGLPPFVASLAEIPSGLILITGAAGTGKSSTLAGIVDEINRTRTVTVLTLESPIEFVHKSQKALVIQREVGTHCRAYAEGLRSALRQDPDVIVVAEMNDEETIRLALEASETGHLVLATLHTRGAAQSIDRILDAFPQSSHQQIRTTLAENLRCVLYQELLRAADGRGRRAAVEILVVNPAIGQHIREGRTFQIPSVMATGRRAGMQLMDQALVGLVRAEEIDPEHAFLVAKDKSQIKPFLRESDDLGPLLEL</sequence>
<dbReference type="InterPro" id="IPR006321">
    <property type="entry name" value="PilT/PilU"/>
</dbReference>
<evidence type="ECO:0000313" key="4">
    <source>
        <dbReference type="Proteomes" id="UP000739538"/>
    </source>
</evidence>
<dbReference type="AlphaFoldDB" id="A0A956N989"/>
<dbReference type="Proteomes" id="UP000739538">
    <property type="component" value="Unassembled WGS sequence"/>
</dbReference>
<proteinExistence type="inferred from homology"/>
<dbReference type="InterPro" id="IPR027417">
    <property type="entry name" value="P-loop_NTPase"/>
</dbReference>
<feature type="domain" description="Bacterial type II secretion system protein E" evidence="2">
    <location>
        <begin position="15"/>
        <end position="317"/>
    </location>
</feature>
<reference evidence="3" key="2">
    <citation type="journal article" date="2021" name="Microbiome">
        <title>Successional dynamics and alternative stable states in a saline activated sludge microbial community over 9 years.</title>
        <authorList>
            <person name="Wang Y."/>
            <person name="Ye J."/>
            <person name="Ju F."/>
            <person name="Liu L."/>
            <person name="Boyd J.A."/>
            <person name="Deng Y."/>
            <person name="Parks D.H."/>
            <person name="Jiang X."/>
            <person name="Yin X."/>
            <person name="Woodcroft B.J."/>
            <person name="Tyson G.W."/>
            <person name="Hugenholtz P."/>
            <person name="Polz M.F."/>
            <person name="Zhang T."/>
        </authorList>
    </citation>
    <scope>NUCLEOTIDE SEQUENCE</scope>
    <source>
        <strain evidence="3">HKST-UBA02</strain>
    </source>
</reference>
<organism evidence="3 4">
    <name type="scientific">Eiseniibacteriota bacterium</name>
    <dbReference type="NCBI Taxonomy" id="2212470"/>
    <lineage>
        <taxon>Bacteria</taxon>
        <taxon>Candidatus Eiseniibacteriota</taxon>
    </lineage>
</organism>
<dbReference type="InterPro" id="IPR050921">
    <property type="entry name" value="T4SS_GSP_E_ATPase"/>
</dbReference>
<name>A0A956N989_UNCEI</name>
<dbReference type="Gene3D" id="3.40.50.300">
    <property type="entry name" value="P-loop containing nucleotide triphosphate hydrolases"/>
    <property type="match status" value="1"/>
</dbReference>
<reference evidence="3" key="1">
    <citation type="submission" date="2020-04" db="EMBL/GenBank/DDBJ databases">
        <authorList>
            <person name="Zhang T."/>
        </authorList>
    </citation>
    <scope>NUCLEOTIDE SEQUENCE</scope>
    <source>
        <strain evidence="3">HKST-UBA02</strain>
    </source>
</reference>